<evidence type="ECO:0000256" key="4">
    <source>
        <dbReference type="ARBA" id="ARBA00022803"/>
    </source>
</evidence>
<dbReference type="AlphaFoldDB" id="A0A3P7NK36"/>
<dbReference type="GO" id="GO:0005654">
    <property type="term" value="C:nucleoplasm"/>
    <property type="evidence" value="ECO:0007669"/>
    <property type="project" value="TreeGrafter"/>
</dbReference>
<evidence type="ECO:0000313" key="8">
    <source>
        <dbReference type="EMBL" id="VDN40740.1"/>
    </source>
</evidence>
<dbReference type="InterPro" id="IPR011990">
    <property type="entry name" value="TPR-like_helical_dom_sf"/>
</dbReference>
<reference evidence="8 9" key="1">
    <citation type="submission" date="2018-11" db="EMBL/GenBank/DDBJ databases">
        <authorList>
            <consortium name="Pathogen Informatics"/>
        </authorList>
    </citation>
    <scope>NUCLEOTIDE SEQUENCE [LARGE SCALE GENOMIC DNA]</scope>
</reference>
<name>A0A3P7NK36_9BILA</name>
<dbReference type="GO" id="GO:0006335">
    <property type="term" value="P:DNA replication-dependent chromatin assembly"/>
    <property type="evidence" value="ECO:0007669"/>
    <property type="project" value="TreeGrafter"/>
</dbReference>
<feature type="compositionally biased region" description="Basic and acidic residues" evidence="7">
    <location>
        <begin position="158"/>
        <end position="170"/>
    </location>
</feature>
<evidence type="ECO:0000256" key="6">
    <source>
        <dbReference type="PROSITE-ProRule" id="PRU00339"/>
    </source>
</evidence>
<evidence type="ECO:0000256" key="5">
    <source>
        <dbReference type="ARBA" id="ARBA00023242"/>
    </source>
</evidence>
<dbReference type="OrthoDB" id="5587616at2759"/>
<organism evidence="8 9">
    <name type="scientific">Gongylonema pulchrum</name>
    <dbReference type="NCBI Taxonomy" id="637853"/>
    <lineage>
        <taxon>Eukaryota</taxon>
        <taxon>Metazoa</taxon>
        <taxon>Ecdysozoa</taxon>
        <taxon>Nematoda</taxon>
        <taxon>Chromadorea</taxon>
        <taxon>Rhabditida</taxon>
        <taxon>Spirurina</taxon>
        <taxon>Spiruromorpha</taxon>
        <taxon>Spiruroidea</taxon>
        <taxon>Gongylonematidae</taxon>
        <taxon>Gongylonema</taxon>
    </lineage>
</organism>
<gene>
    <name evidence="8" type="ORF">GPUH_LOCUS22931</name>
</gene>
<comment type="subcellular location">
    <subcellularLocation>
        <location evidence="1">Nucleus</location>
    </subcellularLocation>
</comment>
<evidence type="ECO:0000313" key="9">
    <source>
        <dbReference type="Proteomes" id="UP000271098"/>
    </source>
</evidence>
<dbReference type="PANTHER" id="PTHR15081:SF1">
    <property type="entry name" value="NUCLEAR AUTOANTIGENIC SPERM PROTEIN"/>
    <property type="match status" value="1"/>
</dbReference>
<feature type="repeat" description="TPR" evidence="6">
    <location>
        <begin position="279"/>
        <end position="312"/>
    </location>
</feature>
<evidence type="ECO:0000256" key="1">
    <source>
        <dbReference type="ARBA" id="ARBA00004123"/>
    </source>
</evidence>
<evidence type="ECO:0000256" key="3">
    <source>
        <dbReference type="ARBA" id="ARBA00022737"/>
    </source>
</evidence>
<evidence type="ECO:0000256" key="7">
    <source>
        <dbReference type="SAM" id="MobiDB-lite"/>
    </source>
</evidence>
<feature type="compositionally biased region" description="Basic and acidic residues" evidence="7">
    <location>
        <begin position="93"/>
        <end position="109"/>
    </location>
</feature>
<sequence length="455" mass="51024">MDTSQENKESVKEAQRPDNANISSSELEKIAGDSMETEQNDAAKSEQAKIASDSMETEQNDAAKSEQAVEAGTDGTGQNGAKKEQAMDVGTDETDHNGTNKEQAVKVGEDEADQDFADNEEVVEEARTDENDEKEATVEGAEVEHEENEAARDGNAVEELKNEPVKKTEQDDTVNEEEEEEGAKDENADDEEDSEDDGADEESSDVEYLERAWETLEIARAICDRHLDEPGWKEKKVDVLLELVNCSVDAENYQLATKDIDACIALMQSIFEPNDRNLAHAYFMKGYVFSFTNDFANAVKMFEKSKELLESKLSEFYELFQLLFFALANVITSQCPELLYIIDHSPSSKFLRPLRTIVSKSQMKTKVSDGAEEENAKEIDEIEKLLPDIQAKIVDSLESAKVLAKVELSFFFFWIFIAAGRNFLHKSAARKPLRHNLFGDDLFHAFPRLLFCVGS</sequence>
<keyword evidence="4 6" id="KW-0802">TPR repeat</keyword>
<dbReference type="PANTHER" id="PTHR15081">
    <property type="entry name" value="NUCLEAR AUTOANTIGENIC SPERM PROTEIN NASP -RELATED"/>
    <property type="match status" value="1"/>
</dbReference>
<dbReference type="InterPro" id="IPR019734">
    <property type="entry name" value="TPR_rpt"/>
</dbReference>
<dbReference type="SUPFAM" id="SSF48452">
    <property type="entry name" value="TPR-like"/>
    <property type="match status" value="1"/>
</dbReference>
<keyword evidence="3" id="KW-0677">Repeat</keyword>
<feature type="compositionally biased region" description="Acidic residues" evidence="7">
    <location>
        <begin position="171"/>
        <end position="207"/>
    </location>
</feature>
<protein>
    <recommendedName>
        <fullName evidence="10">TPR_REGION domain-containing protein</fullName>
    </recommendedName>
</protein>
<accession>A0A3P7NK36</accession>
<dbReference type="GO" id="GO:0042393">
    <property type="term" value="F:histone binding"/>
    <property type="evidence" value="ECO:0007669"/>
    <property type="project" value="TreeGrafter"/>
</dbReference>
<evidence type="ECO:0000256" key="2">
    <source>
        <dbReference type="ARBA" id="ARBA00008402"/>
    </source>
</evidence>
<dbReference type="PROSITE" id="PS50005">
    <property type="entry name" value="TPR"/>
    <property type="match status" value="1"/>
</dbReference>
<comment type="similarity">
    <text evidence="2">Belongs to the NASP family.</text>
</comment>
<proteinExistence type="inferred from homology"/>
<evidence type="ECO:0008006" key="10">
    <source>
        <dbReference type="Google" id="ProtNLM"/>
    </source>
</evidence>
<feature type="compositionally biased region" description="Basic and acidic residues" evidence="7">
    <location>
        <begin position="124"/>
        <end position="137"/>
    </location>
</feature>
<dbReference type="GO" id="GO:0034080">
    <property type="term" value="P:CENP-A containing chromatin assembly"/>
    <property type="evidence" value="ECO:0007669"/>
    <property type="project" value="TreeGrafter"/>
</dbReference>
<feature type="compositionally biased region" description="Acidic residues" evidence="7">
    <location>
        <begin position="110"/>
        <end position="123"/>
    </location>
</feature>
<keyword evidence="5" id="KW-0539">Nucleus</keyword>
<dbReference type="Gene3D" id="1.25.40.10">
    <property type="entry name" value="Tetratricopeptide repeat domain"/>
    <property type="match status" value="1"/>
</dbReference>
<dbReference type="EMBL" id="UYRT01096339">
    <property type="protein sequence ID" value="VDN40740.1"/>
    <property type="molecule type" value="Genomic_DNA"/>
</dbReference>
<keyword evidence="9" id="KW-1185">Reference proteome</keyword>
<dbReference type="Proteomes" id="UP000271098">
    <property type="component" value="Unassembled WGS sequence"/>
</dbReference>
<feature type="compositionally biased region" description="Basic and acidic residues" evidence="7">
    <location>
        <begin position="1"/>
        <end position="16"/>
    </location>
</feature>
<dbReference type="InterPro" id="IPR051730">
    <property type="entry name" value="NASP-like"/>
</dbReference>
<feature type="region of interest" description="Disordered" evidence="7">
    <location>
        <begin position="1"/>
        <end position="207"/>
    </location>
</feature>